<dbReference type="InterPro" id="IPR042070">
    <property type="entry name" value="PucR_C-HTH_sf"/>
</dbReference>
<keyword evidence="6" id="KW-1185">Reference proteome</keyword>
<dbReference type="Pfam" id="PF13556">
    <property type="entry name" value="HTH_30"/>
    <property type="match status" value="1"/>
</dbReference>
<proteinExistence type="inferred from homology"/>
<dbReference type="InterPro" id="IPR025736">
    <property type="entry name" value="PucR_C-HTH_dom"/>
</dbReference>
<gene>
    <name evidence="5" type="ORF">GCM10009737_17700</name>
</gene>
<dbReference type="Proteomes" id="UP001501612">
    <property type="component" value="Unassembled WGS sequence"/>
</dbReference>
<sequence>MSLTTTGPSPRPGSVAVADDDPGRPDPAPGGTAARTAGAPDALARVDALHIALTQIVLEGGDLAGIAAEVSRVLDIAVIVTSSDGRERAAAVSDRVREVLADHQLLDPTGRVRVERIGATGTPVAAGEARLMLVGAGGADLARLVCVRTTRPFGHDDVQSLERAAAVAALLITREAAVTAVENKYQGDFLRDLLLRRTSDPAYVAEHAEGFGWDLRRPHVVVSAQLDRPEDDPPVSSARRRQWQERFSAAWRQVGAELGEGIASVDFSSEVVTLLPVGEPSDPADPADPGDPAGPADPAPGADPGLLPGEALVRRAVTAVRGDRGGGRRPFSVGVSRVAATVDDLPEAYLQARRAVDVGRRVQGIGALAFFDRLGLHRLIALVPEQRELASFVADVLGPLAARTEEAADLRETLQVLIDTNFNVAEAARTQFFHYNTMRYRVSKLERLLGPVASDPHLRLDVAVALRVLDVVV</sequence>
<evidence type="ECO:0000256" key="1">
    <source>
        <dbReference type="ARBA" id="ARBA00006754"/>
    </source>
</evidence>
<dbReference type="EMBL" id="BAAAMY010000004">
    <property type="protein sequence ID" value="GAA1916710.1"/>
    <property type="molecule type" value="Genomic_DNA"/>
</dbReference>
<evidence type="ECO:0000259" key="4">
    <source>
        <dbReference type="Pfam" id="PF17853"/>
    </source>
</evidence>
<dbReference type="InterPro" id="IPR041522">
    <property type="entry name" value="CdaR_GGDEF"/>
</dbReference>
<feature type="region of interest" description="Disordered" evidence="2">
    <location>
        <begin position="1"/>
        <end position="37"/>
    </location>
</feature>
<dbReference type="Pfam" id="PF17853">
    <property type="entry name" value="GGDEF_2"/>
    <property type="match status" value="1"/>
</dbReference>
<dbReference type="PANTHER" id="PTHR33744">
    <property type="entry name" value="CARBOHYDRATE DIACID REGULATOR"/>
    <property type="match status" value="1"/>
</dbReference>
<feature type="compositionally biased region" description="Low complexity" evidence="2">
    <location>
        <begin position="290"/>
        <end position="307"/>
    </location>
</feature>
<evidence type="ECO:0000259" key="3">
    <source>
        <dbReference type="Pfam" id="PF13556"/>
    </source>
</evidence>
<feature type="region of interest" description="Disordered" evidence="2">
    <location>
        <begin position="276"/>
        <end position="307"/>
    </location>
</feature>
<organism evidence="5 6">
    <name type="scientific">Nocardioides lentus</name>
    <dbReference type="NCBI Taxonomy" id="338077"/>
    <lineage>
        <taxon>Bacteria</taxon>
        <taxon>Bacillati</taxon>
        <taxon>Actinomycetota</taxon>
        <taxon>Actinomycetes</taxon>
        <taxon>Propionibacteriales</taxon>
        <taxon>Nocardioidaceae</taxon>
        <taxon>Nocardioides</taxon>
    </lineage>
</organism>
<comment type="caution">
    <text evidence="5">The sequence shown here is derived from an EMBL/GenBank/DDBJ whole genome shotgun (WGS) entry which is preliminary data.</text>
</comment>
<evidence type="ECO:0008006" key="7">
    <source>
        <dbReference type="Google" id="ProtNLM"/>
    </source>
</evidence>
<protein>
    <recommendedName>
        <fullName evidence="7">PucR family transcriptional regulator</fullName>
    </recommendedName>
</protein>
<comment type="similarity">
    <text evidence="1">Belongs to the CdaR family.</text>
</comment>
<dbReference type="Gene3D" id="1.10.10.2840">
    <property type="entry name" value="PucR C-terminal helix-turn-helix domain"/>
    <property type="match status" value="1"/>
</dbReference>
<evidence type="ECO:0000256" key="2">
    <source>
        <dbReference type="SAM" id="MobiDB-lite"/>
    </source>
</evidence>
<feature type="domain" description="PucR C-terminal helix-turn-helix" evidence="3">
    <location>
        <begin position="410"/>
        <end position="468"/>
    </location>
</feature>
<evidence type="ECO:0000313" key="6">
    <source>
        <dbReference type="Proteomes" id="UP001501612"/>
    </source>
</evidence>
<dbReference type="InterPro" id="IPR051448">
    <property type="entry name" value="CdaR-like_regulators"/>
</dbReference>
<accession>A0ABN2PDN9</accession>
<reference evidence="5 6" key="1">
    <citation type="journal article" date="2019" name="Int. J. Syst. Evol. Microbiol.">
        <title>The Global Catalogue of Microorganisms (GCM) 10K type strain sequencing project: providing services to taxonomists for standard genome sequencing and annotation.</title>
        <authorList>
            <consortium name="The Broad Institute Genomics Platform"/>
            <consortium name="The Broad Institute Genome Sequencing Center for Infectious Disease"/>
            <person name="Wu L."/>
            <person name="Ma J."/>
        </authorList>
    </citation>
    <scope>NUCLEOTIDE SEQUENCE [LARGE SCALE GENOMIC DNA]</scope>
    <source>
        <strain evidence="5 6">JCM 14046</strain>
    </source>
</reference>
<dbReference type="PANTHER" id="PTHR33744:SF1">
    <property type="entry name" value="DNA-BINDING TRANSCRIPTIONAL ACTIVATOR ADER"/>
    <property type="match status" value="1"/>
</dbReference>
<evidence type="ECO:0000313" key="5">
    <source>
        <dbReference type="EMBL" id="GAA1916710.1"/>
    </source>
</evidence>
<feature type="domain" description="CdaR GGDEF-like" evidence="4">
    <location>
        <begin position="199"/>
        <end position="358"/>
    </location>
</feature>
<name>A0ABN2PDN9_9ACTN</name>